<dbReference type="FunFam" id="3.40.50.720:FF:000080">
    <property type="entry name" value="Thiazole biosynthesis adenylyltransferase ThiF"/>
    <property type="match status" value="1"/>
</dbReference>
<dbReference type="Pfam" id="PF00899">
    <property type="entry name" value="ThiF"/>
    <property type="match status" value="1"/>
</dbReference>
<evidence type="ECO:0000313" key="5">
    <source>
        <dbReference type="Proteomes" id="UP000012046"/>
    </source>
</evidence>
<gene>
    <name evidence="4" type="ORF">AJE_01459</name>
</gene>
<dbReference type="RefSeq" id="WP_008949343.1">
    <property type="nucleotide sequence ID" value="NZ_AHTH01000004.1"/>
</dbReference>
<dbReference type="PANTHER" id="PTHR10953:SF240">
    <property type="entry name" value="SULFUR CARRIER PROTEIN THIS ADENYLYLTRANSFERASE"/>
    <property type="match status" value="1"/>
</dbReference>
<dbReference type="Proteomes" id="UP000012046">
    <property type="component" value="Unassembled WGS sequence"/>
</dbReference>
<evidence type="ECO:0000256" key="1">
    <source>
        <dbReference type="ARBA" id="ARBA00009919"/>
    </source>
</evidence>
<comment type="similarity">
    <text evidence="1">Belongs to the HesA/MoeB/ThiF family.</text>
</comment>
<dbReference type="InterPro" id="IPR045886">
    <property type="entry name" value="ThiF/MoeB/HesA"/>
</dbReference>
<keyword evidence="2" id="KW-1133">Transmembrane helix</keyword>
<dbReference type="GO" id="GO:0008146">
    <property type="term" value="F:sulfotransferase activity"/>
    <property type="evidence" value="ECO:0007669"/>
    <property type="project" value="TreeGrafter"/>
</dbReference>
<dbReference type="GO" id="GO:0004792">
    <property type="term" value="F:thiosulfate-cyanide sulfurtransferase activity"/>
    <property type="evidence" value="ECO:0007669"/>
    <property type="project" value="TreeGrafter"/>
</dbReference>
<dbReference type="SUPFAM" id="SSF69572">
    <property type="entry name" value="Activating enzymes of the ubiquitin-like proteins"/>
    <property type="match status" value="1"/>
</dbReference>
<reference evidence="4 5" key="1">
    <citation type="journal article" date="2012" name="J. Bacteriol.">
        <title>Genome Sequence of Extracellular-Protease-Producing Alishewanella jeotgali Isolated from Traditional Korean Fermented Seafood.</title>
        <authorList>
            <person name="Jung J."/>
            <person name="Chun J."/>
            <person name="Park W."/>
        </authorList>
    </citation>
    <scope>NUCLEOTIDE SEQUENCE [LARGE SCALE GENOMIC DNA]</scope>
    <source>
        <strain evidence="4 5">KCTC 22429</strain>
    </source>
</reference>
<evidence type="ECO:0000256" key="2">
    <source>
        <dbReference type="SAM" id="Phobius"/>
    </source>
</evidence>
<dbReference type="GO" id="GO:0016779">
    <property type="term" value="F:nucleotidyltransferase activity"/>
    <property type="evidence" value="ECO:0007669"/>
    <property type="project" value="TreeGrafter"/>
</dbReference>
<dbReference type="InterPro" id="IPR035985">
    <property type="entry name" value="Ubiquitin-activating_enz"/>
</dbReference>
<keyword evidence="5" id="KW-1185">Reference proteome</keyword>
<feature type="transmembrane region" description="Helical" evidence="2">
    <location>
        <begin position="34"/>
        <end position="60"/>
    </location>
</feature>
<evidence type="ECO:0000259" key="3">
    <source>
        <dbReference type="Pfam" id="PF00899"/>
    </source>
</evidence>
<dbReference type="InterPro" id="IPR000594">
    <property type="entry name" value="ThiF_NAD_FAD-bd"/>
</dbReference>
<proteinExistence type="inferred from homology"/>
<keyword evidence="2" id="KW-0472">Membrane</keyword>
<dbReference type="AlphaFoldDB" id="H3ZAF3"/>
<dbReference type="eggNOG" id="COG0476">
    <property type="taxonomic scope" value="Bacteria"/>
</dbReference>
<dbReference type="PATRIC" id="fig|1129374.4.peg.293"/>
<name>H3ZAF3_9ALTE</name>
<dbReference type="PANTHER" id="PTHR10953">
    <property type="entry name" value="UBIQUITIN-ACTIVATING ENZYME E1"/>
    <property type="match status" value="1"/>
</dbReference>
<accession>H3ZAF3</accession>
<keyword evidence="2" id="KW-0812">Transmembrane</keyword>
<evidence type="ECO:0000313" key="4">
    <source>
        <dbReference type="EMBL" id="EHR42507.1"/>
    </source>
</evidence>
<dbReference type="EMBL" id="AHTH01000004">
    <property type="protein sequence ID" value="EHR42507.1"/>
    <property type="molecule type" value="Genomic_DNA"/>
</dbReference>
<dbReference type="STRING" id="1129374.AJE_01459"/>
<dbReference type="GO" id="GO:0005829">
    <property type="term" value="C:cytosol"/>
    <property type="evidence" value="ECO:0007669"/>
    <property type="project" value="TreeGrafter"/>
</dbReference>
<protein>
    <submittedName>
        <fullName evidence="4">UBA/THIF-type NAD/FAD binding protein</fullName>
    </submittedName>
</protein>
<dbReference type="GO" id="GO:0008641">
    <property type="term" value="F:ubiquitin-like modifier activating enzyme activity"/>
    <property type="evidence" value="ECO:0007669"/>
    <property type="project" value="InterPro"/>
</dbReference>
<comment type="caution">
    <text evidence="4">The sequence shown here is derived from an EMBL/GenBank/DDBJ whole genome shotgun (WGS) entry which is preliminary data.</text>
</comment>
<sequence length="256" mass="27124">MSELTAAQQLRYSVQLLLPEMDESQQLRLSYSKVLIIGLGGLGSVVASYLAGAGVGHLLLADDDRVSLSNLPRQLLYSTAEVGQLKVDAAKARLQAQNPDLAITPLAARLTLPDLLALLPEVNLVLDCTDNASSRLAINQASYLGQVPLISGAASGWQGQLLALQPWLGQGCYQCLYPDWQDSPSCLAGGILGPMVGTIACQQALLALKHLLQIGDLSFGRLHCFDGLRGQSSQLQLQQDPACPICAAGDSRPISP</sequence>
<organism evidence="4 5">
    <name type="scientific">Alishewanella jeotgali KCTC 22429</name>
    <dbReference type="NCBI Taxonomy" id="1129374"/>
    <lineage>
        <taxon>Bacteria</taxon>
        <taxon>Pseudomonadati</taxon>
        <taxon>Pseudomonadota</taxon>
        <taxon>Gammaproteobacteria</taxon>
        <taxon>Alteromonadales</taxon>
        <taxon>Alteromonadaceae</taxon>
        <taxon>Alishewanella</taxon>
    </lineage>
</organism>
<feature type="domain" description="THIF-type NAD/FAD binding fold" evidence="3">
    <location>
        <begin position="12"/>
        <end position="244"/>
    </location>
</feature>
<dbReference type="CDD" id="cd00757">
    <property type="entry name" value="ThiF_MoeB_HesA_family"/>
    <property type="match status" value="1"/>
</dbReference>
<dbReference type="Gene3D" id="3.40.50.720">
    <property type="entry name" value="NAD(P)-binding Rossmann-like Domain"/>
    <property type="match status" value="1"/>
</dbReference>